<proteinExistence type="predicted"/>
<dbReference type="GeneID" id="105989752"/>
<organism evidence="2 3">
    <name type="scientific">Dipodomys ordii</name>
    <name type="common">Ord's kangaroo rat</name>
    <dbReference type="NCBI Taxonomy" id="10020"/>
    <lineage>
        <taxon>Eukaryota</taxon>
        <taxon>Metazoa</taxon>
        <taxon>Chordata</taxon>
        <taxon>Craniata</taxon>
        <taxon>Vertebrata</taxon>
        <taxon>Euteleostomi</taxon>
        <taxon>Mammalia</taxon>
        <taxon>Eutheria</taxon>
        <taxon>Euarchontoglires</taxon>
        <taxon>Glires</taxon>
        <taxon>Rodentia</taxon>
        <taxon>Castorimorpha</taxon>
        <taxon>Heteromyidae</taxon>
        <taxon>Dipodomyinae</taxon>
        <taxon>Dipodomys</taxon>
    </lineage>
</organism>
<gene>
    <name evidence="3" type="primary">LOC105989752</name>
</gene>
<accession>A0A1S3FMY8</accession>
<evidence type="ECO:0000313" key="2">
    <source>
        <dbReference type="Proteomes" id="UP000081671"/>
    </source>
</evidence>
<dbReference type="Proteomes" id="UP000081671">
    <property type="component" value="Unplaced"/>
</dbReference>
<evidence type="ECO:0000313" key="3">
    <source>
        <dbReference type="RefSeq" id="XP_012877389.1"/>
    </source>
</evidence>
<dbReference type="AlphaFoldDB" id="A0A1S3FMY8"/>
<keyword evidence="2" id="KW-1185">Reference proteome</keyword>
<protein>
    <submittedName>
        <fullName evidence="3">Uncharacterized protein LOC105989752</fullName>
    </submittedName>
</protein>
<feature type="region of interest" description="Disordered" evidence="1">
    <location>
        <begin position="143"/>
        <end position="163"/>
    </location>
</feature>
<name>A0A1S3FMY8_DIPOR</name>
<dbReference type="OrthoDB" id="6351677at2759"/>
<dbReference type="PANTHER" id="PTHR23093">
    <property type="entry name" value="SIMILAR TO CHROMOSOME 3 OPEN READING FRAME 20"/>
    <property type="match status" value="1"/>
</dbReference>
<evidence type="ECO:0000256" key="1">
    <source>
        <dbReference type="SAM" id="MobiDB-lite"/>
    </source>
</evidence>
<dbReference type="KEGG" id="dord:105989752"/>
<sequence length="348" mass="40192">MEGSHKATSDTGSIYFFDQLKPKTKKWKKEIYEDQFSHLTENYGHKKKKSKEQKLTRVGTVALIKEKDKSHSLGFSESPRVLSLSPSPKLSKMYLQKNLLEEYKLTAPEILYELGKTLQKYAEYQMTFPVGIENLMNYSWQDFTEDTTPTTPEQDKALHGDSSSSTIIDSNNFKISNNPKEELHKENHLVKAKKGLHVVPSKPLGKMSFVRNSQSSQMCQESNFSAVIHFSLSSKICLENGWIFNHPYSKWEILQWKTLLSTAVKRLQVAIIQIKSEEAKLKREGFNKQLILRHYNDPEQEEIRSSPQTSQSFWLELLEKKPQMPTVREADPEKKKFHYALVDGSSLI</sequence>
<dbReference type="PANTHER" id="PTHR23093:SF16">
    <property type="entry name" value="FAM194 C-TERMINAL DOMAIN-CONTAINING PROTEIN"/>
    <property type="match status" value="1"/>
</dbReference>
<dbReference type="RefSeq" id="XP_012877389.1">
    <property type="nucleotide sequence ID" value="XM_013021935.1"/>
</dbReference>
<dbReference type="InParanoid" id="A0A1S3FMY8"/>
<reference evidence="3" key="1">
    <citation type="submission" date="2025-08" db="UniProtKB">
        <authorList>
            <consortium name="RefSeq"/>
        </authorList>
    </citation>
    <scope>IDENTIFICATION</scope>
    <source>
        <tissue evidence="3">Kidney</tissue>
    </source>
</reference>